<feature type="compositionally biased region" description="Gly residues" evidence="2">
    <location>
        <begin position="332"/>
        <end position="341"/>
    </location>
</feature>
<dbReference type="OrthoDB" id="542671at2759"/>
<organism evidence="3 4">
    <name type="scientific">Chlamydomonas incerta</name>
    <dbReference type="NCBI Taxonomy" id="51695"/>
    <lineage>
        <taxon>Eukaryota</taxon>
        <taxon>Viridiplantae</taxon>
        <taxon>Chlorophyta</taxon>
        <taxon>core chlorophytes</taxon>
        <taxon>Chlorophyceae</taxon>
        <taxon>CS clade</taxon>
        <taxon>Chlamydomonadales</taxon>
        <taxon>Chlamydomonadaceae</taxon>
        <taxon>Chlamydomonas</taxon>
    </lineage>
</organism>
<comment type="caution">
    <text evidence="3">The sequence shown here is derived from an EMBL/GenBank/DDBJ whole genome shotgun (WGS) entry which is preliminary data.</text>
</comment>
<evidence type="ECO:0000256" key="2">
    <source>
        <dbReference type="SAM" id="MobiDB-lite"/>
    </source>
</evidence>
<protein>
    <submittedName>
        <fullName evidence="3">Uncharacterized protein</fullName>
    </submittedName>
</protein>
<dbReference type="AlphaFoldDB" id="A0A835SNC3"/>
<dbReference type="Proteomes" id="UP000650467">
    <property type="component" value="Unassembled WGS sequence"/>
</dbReference>
<name>A0A835SNC3_CHLIN</name>
<keyword evidence="4" id="KW-1185">Reference proteome</keyword>
<feature type="coiled-coil region" evidence="1">
    <location>
        <begin position="231"/>
        <end position="272"/>
    </location>
</feature>
<feature type="compositionally biased region" description="Basic and acidic residues" evidence="2">
    <location>
        <begin position="120"/>
        <end position="129"/>
    </location>
</feature>
<feature type="region of interest" description="Disordered" evidence="2">
    <location>
        <begin position="81"/>
        <end position="139"/>
    </location>
</feature>
<gene>
    <name evidence="3" type="ORF">HXX76_011476</name>
</gene>
<evidence type="ECO:0000313" key="4">
    <source>
        <dbReference type="Proteomes" id="UP000650467"/>
    </source>
</evidence>
<dbReference type="EMBL" id="JAEHOC010000033">
    <property type="protein sequence ID" value="KAG2428776.1"/>
    <property type="molecule type" value="Genomic_DNA"/>
</dbReference>
<evidence type="ECO:0000313" key="3">
    <source>
        <dbReference type="EMBL" id="KAG2428776.1"/>
    </source>
</evidence>
<accession>A0A835SNC3</accession>
<feature type="region of interest" description="Disordered" evidence="2">
    <location>
        <begin position="319"/>
        <end position="341"/>
    </location>
</feature>
<proteinExistence type="predicted"/>
<evidence type="ECO:0000256" key="1">
    <source>
        <dbReference type="SAM" id="Coils"/>
    </source>
</evidence>
<feature type="compositionally biased region" description="Low complexity" evidence="2">
    <location>
        <begin position="319"/>
        <end position="331"/>
    </location>
</feature>
<keyword evidence="1" id="KW-0175">Coiled coil</keyword>
<feature type="region of interest" description="Disordered" evidence="2">
    <location>
        <begin position="1"/>
        <end position="22"/>
    </location>
</feature>
<feature type="compositionally biased region" description="Low complexity" evidence="2">
    <location>
        <begin position="7"/>
        <end position="22"/>
    </location>
</feature>
<reference evidence="3" key="1">
    <citation type="journal article" date="2020" name="bioRxiv">
        <title>Comparative genomics of Chlamydomonas.</title>
        <authorList>
            <person name="Craig R.J."/>
            <person name="Hasan A.R."/>
            <person name="Ness R.W."/>
            <person name="Keightley P.D."/>
        </authorList>
    </citation>
    <scope>NUCLEOTIDE SEQUENCE</scope>
    <source>
        <strain evidence="3">SAG 7.73</strain>
    </source>
</reference>
<sequence>MLNLINPASASPVPSGAPTPALGMGLHGPGGLYGGAATLGGPPAASGGRQHPPVRVELVSPAFVLQNLMEQHSSHVMLAAAGAEAQQRGPSRYRSGNEDEDDVDGGAGDAAADDNDGDGAADRAARASEEAQGGSDGLATATTSGRLLVDRCCNQLGIAASELTFFELRPLQLGPDGSLPADCFHVGVTVRGSTFSLSALEEMLARNKRDEQLTVMLDRSLQGASLHAAEAKVAAERLAKQSEELAVMKERLHGLEANNQHLREQLQRSDEHRQQLGSTIRTIKKEFEDFKSRVVVEAPSRPALHSQLNQLTLGAAAGAAGNNNSNNNNAGAGMGSGRDGR</sequence>